<keyword evidence="4" id="KW-1185">Reference proteome</keyword>
<name>L9X1R1_9EURY</name>
<dbReference type="InterPro" id="IPR006016">
    <property type="entry name" value="UspA"/>
</dbReference>
<dbReference type="SUPFAM" id="SSF52402">
    <property type="entry name" value="Adenine nucleotide alpha hydrolases-like"/>
    <property type="match status" value="1"/>
</dbReference>
<dbReference type="PRINTS" id="PR01438">
    <property type="entry name" value="UNVRSLSTRESS"/>
</dbReference>
<evidence type="ECO:0000256" key="1">
    <source>
        <dbReference type="ARBA" id="ARBA00008791"/>
    </source>
</evidence>
<dbReference type="InterPro" id="IPR006015">
    <property type="entry name" value="Universal_stress_UspA"/>
</dbReference>
<reference evidence="3 4" key="1">
    <citation type="journal article" date="2014" name="PLoS Genet.">
        <title>Phylogenetically driven sequencing of extremely halophilic archaea reveals strategies for static and dynamic osmo-response.</title>
        <authorList>
            <person name="Becker E.A."/>
            <person name="Seitzer P.M."/>
            <person name="Tritt A."/>
            <person name="Larsen D."/>
            <person name="Krusor M."/>
            <person name="Yao A.I."/>
            <person name="Wu D."/>
            <person name="Madern D."/>
            <person name="Eisen J.A."/>
            <person name="Darling A.E."/>
            <person name="Facciotti M.T."/>
        </authorList>
    </citation>
    <scope>NUCLEOTIDE SEQUENCE [LARGE SCALE GENOMIC DNA]</scope>
    <source>
        <strain evidence="3 4">JCM 12255</strain>
    </source>
</reference>
<organism evidence="3 4">
    <name type="scientific">Natronolimnohabitans innermongolicus JCM 12255</name>
    <dbReference type="NCBI Taxonomy" id="1227499"/>
    <lineage>
        <taxon>Archaea</taxon>
        <taxon>Methanobacteriati</taxon>
        <taxon>Methanobacteriota</taxon>
        <taxon>Stenosarchaea group</taxon>
        <taxon>Halobacteria</taxon>
        <taxon>Halobacteriales</taxon>
        <taxon>Natrialbaceae</taxon>
        <taxon>Natronolimnohabitans</taxon>
    </lineage>
</organism>
<evidence type="ECO:0000313" key="4">
    <source>
        <dbReference type="Proteomes" id="UP000011602"/>
    </source>
</evidence>
<dbReference type="AlphaFoldDB" id="L9X1R1"/>
<sequence>MYDRILLPTDAEKGAELATEHAITVAESTGAELHLLYVVDSDVYSSYTGDEYVHEFEGLESALEQIGEDALEAAADAARDAGLEPTTAVRHGTPHEEVLAYADDEAVDVIVMGSKERPGEYRQLLGSVTERVSRLASRPVTIVKTPVAGADDANR</sequence>
<accession>L9X1R1</accession>
<dbReference type="eggNOG" id="arCOG02053">
    <property type="taxonomic scope" value="Archaea"/>
</dbReference>
<dbReference type="Proteomes" id="UP000011602">
    <property type="component" value="Unassembled WGS sequence"/>
</dbReference>
<dbReference type="RefSeq" id="WP_007259527.1">
    <property type="nucleotide sequence ID" value="NZ_AOHZ01000050.1"/>
</dbReference>
<evidence type="ECO:0000259" key="2">
    <source>
        <dbReference type="Pfam" id="PF00582"/>
    </source>
</evidence>
<dbReference type="CDD" id="cd00293">
    <property type="entry name" value="USP-like"/>
    <property type="match status" value="1"/>
</dbReference>
<dbReference type="PANTHER" id="PTHR46268">
    <property type="entry name" value="STRESS RESPONSE PROTEIN NHAX"/>
    <property type="match status" value="1"/>
</dbReference>
<dbReference type="Pfam" id="PF00582">
    <property type="entry name" value="Usp"/>
    <property type="match status" value="1"/>
</dbReference>
<dbReference type="OrthoDB" id="105697at2157"/>
<evidence type="ECO:0000313" key="3">
    <source>
        <dbReference type="EMBL" id="ELY55532.1"/>
    </source>
</evidence>
<gene>
    <name evidence="3" type="ORF">C493_11232</name>
</gene>
<dbReference type="STRING" id="1227499.C493_11232"/>
<dbReference type="PATRIC" id="fig|1227499.3.peg.2291"/>
<feature type="domain" description="UspA" evidence="2">
    <location>
        <begin position="1"/>
        <end position="144"/>
    </location>
</feature>
<dbReference type="EMBL" id="AOHZ01000050">
    <property type="protein sequence ID" value="ELY55532.1"/>
    <property type="molecule type" value="Genomic_DNA"/>
</dbReference>
<dbReference type="InterPro" id="IPR014729">
    <property type="entry name" value="Rossmann-like_a/b/a_fold"/>
</dbReference>
<protein>
    <submittedName>
        <fullName evidence="3">UspA domain-containing protein</fullName>
    </submittedName>
</protein>
<dbReference type="Gene3D" id="3.40.50.620">
    <property type="entry name" value="HUPs"/>
    <property type="match status" value="1"/>
</dbReference>
<proteinExistence type="inferred from homology"/>
<comment type="similarity">
    <text evidence="1">Belongs to the universal stress protein A family.</text>
</comment>
<dbReference type="PANTHER" id="PTHR46268:SF6">
    <property type="entry name" value="UNIVERSAL STRESS PROTEIN UP12"/>
    <property type="match status" value="1"/>
</dbReference>
<comment type="caution">
    <text evidence="3">The sequence shown here is derived from an EMBL/GenBank/DDBJ whole genome shotgun (WGS) entry which is preliminary data.</text>
</comment>